<dbReference type="PANTHER" id="PTHR12358">
    <property type="entry name" value="SPHINGOSINE KINASE"/>
    <property type="match status" value="1"/>
</dbReference>
<dbReference type="Proteomes" id="UP000596742">
    <property type="component" value="Unassembled WGS sequence"/>
</dbReference>
<keyword evidence="3" id="KW-1185">Reference proteome</keyword>
<dbReference type="Gene3D" id="3.40.50.10330">
    <property type="entry name" value="Probable inorganic polyphosphate/atp-NAD kinase, domain 1"/>
    <property type="match status" value="1"/>
</dbReference>
<name>A0A8B6GRV3_MYTGA</name>
<dbReference type="InterPro" id="IPR016064">
    <property type="entry name" value="NAD/diacylglycerol_kinase_sf"/>
</dbReference>
<reference evidence="2" key="1">
    <citation type="submission" date="2018-11" db="EMBL/GenBank/DDBJ databases">
        <authorList>
            <person name="Alioto T."/>
            <person name="Alioto T."/>
        </authorList>
    </citation>
    <scope>NUCLEOTIDE SEQUENCE</scope>
</reference>
<gene>
    <name evidence="2" type="ORF">MGAL_10B069997</name>
</gene>
<dbReference type="GO" id="GO:0001729">
    <property type="term" value="F:ceramide kinase activity"/>
    <property type="evidence" value="ECO:0007669"/>
    <property type="project" value="UniProtKB-EC"/>
</dbReference>
<evidence type="ECO:0000259" key="1">
    <source>
        <dbReference type="PROSITE" id="PS50146"/>
    </source>
</evidence>
<dbReference type="InterPro" id="IPR050187">
    <property type="entry name" value="Lipid_Phosphate_FormReg"/>
</dbReference>
<feature type="domain" description="DAGKc" evidence="1">
    <location>
        <begin position="503"/>
        <end position="654"/>
    </location>
</feature>
<dbReference type="GO" id="GO:0006672">
    <property type="term" value="P:ceramide metabolic process"/>
    <property type="evidence" value="ECO:0007669"/>
    <property type="project" value="TreeGrafter"/>
</dbReference>
<keyword evidence="2" id="KW-0808">Transferase</keyword>
<dbReference type="PANTHER" id="PTHR12358:SF111">
    <property type="entry name" value="CERAMIDE KINASE, ISOFORM A"/>
    <property type="match status" value="1"/>
</dbReference>
<sequence>MCSIPHIRSNRRNILKSGLGACIGDIQVPAPTCADDIAVLANSTADAQGILDIVQHHTSRDLVKINPTKSEAVLYNAKGSNISTLQFEDNDINITNETKHLGIKRNEQNRANISERIRTGRATIYSLLGAGLHVRRGFSPMVAYKLWRTYAVPRSIYGLEVMNLLAKEKDMLELAERKILRQIQGLPNNTANMAVYTLVGAEPIAITLDKNVLTFFMNIVRNSGTIECEILRRQIAFSDQRGKDFINRVEKTLSKYNLKSSSYYIENPLNKIEWKRLVGIKIKEYWKNECHNEKMEKTSLKYIEIQNNPLNEAHNIWKSVKNNSKDVKAGEIKARISTQTYIFQAKRAKFDPKVNPMCTICEQGNEDLEHFILHCKELEQIRSKYCSKIEQTMDEIDTSTYKKIIQQGNLLQLIMDYIFENNIKESQALCIQREKKNISVHTQILYHWKKLSSDWKVYRLSYIQDHSFPNHKLTKEHLDIKSEEHVLRDFQETLSKKISTVTKRPRKLAVFVNPIGGKGKGKQVCDQTVVPVLQLAGIQTDVVVSQRAFHFTEITENYDFNSVDGLVIMGGDGTCSEIINVLMRKRQQEAGVDFNSSSTPLKKMDFPIGVIPTGSACGLARLAHGVMDVMTSVLHIIRGKTDLYNTVGCYNNDTLIGYGIICFGYVLYSDLMYDTDVNYRWMKTFRYLYVPFMRVFLKQFRELEVEITYEYLESRDSGDTTDETKANLKVTETKRITNIIGGTDDLDFEDRPYDKQPAKKDQFFLLDYTMCGKWAMAKHFVNLYQLTQEHLDSVKHFVSFKKIKAVHIRATENNDPNQNEMNLRFNIDGESHQIETPDVYIK</sequence>
<dbReference type="SMART" id="SM00046">
    <property type="entry name" value="DAGKc"/>
    <property type="match status" value="1"/>
</dbReference>
<comment type="caution">
    <text evidence="2">The sequence shown here is derived from an EMBL/GenBank/DDBJ whole genome shotgun (WGS) entry which is preliminary data.</text>
</comment>
<dbReference type="EC" id="2.7.1.138" evidence="2"/>
<dbReference type="AlphaFoldDB" id="A0A8B6GRV3"/>
<dbReference type="Pfam" id="PF00781">
    <property type="entry name" value="DAGK_cat"/>
    <property type="match status" value="1"/>
</dbReference>
<accession>A0A8B6GRV3</accession>
<dbReference type="EMBL" id="UYJE01008926">
    <property type="protein sequence ID" value="VDI68575.1"/>
    <property type="molecule type" value="Genomic_DNA"/>
</dbReference>
<evidence type="ECO:0000313" key="3">
    <source>
        <dbReference type="Proteomes" id="UP000596742"/>
    </source>
</evidence>
<protein>
    <submittedName>
        <fullName evidence="2">Ceramide kinase</fullName>
        <ecNumber evidence="2">2.7.1.138</ecNumber>
    </submittedName>
</protein>
<dbReference type="InterPro" id="IPR001206">
    <property type="entry name" value="Diacylglycerol_kinase_cat_dom"/>
</dbReference>
<dbReference type="GO" id="GO:0016020">
    <property type="term" value="C:membrane"/>
    <property type="evidence" value="ECO:0007669"/>
    <property type="project" value="GOC"/>
</dbReference>
<dbReference type="SUPFAM" id="SSF111331">
    <property type="entry name" value="NAD kinase/diacylglycerol kinase-like"/>
    <property type="match status" value="1"/>
</dbReference>
<proteinExistence type="predicted"/>
<organism evidence="2 3">
    <name type="scientific">Mytilus galloprovincialis</name>
    <name type="common">Mediterranean mussel</name>
    <dbReference type="NCBI Taxonomy" id="29158"/>
    <lineage>
        <taxon>Eukaryota</taxon>
        <taxon>Metazoa</taxon>
        <taxon>Spiralia</taxon>
        <taxon>Lophotrochozoa</taxon>
        <taxon>Mollusca</taxon>
        <taxon>Bivalvia</taxon>
        <taxon>Autobranchia</taxon>
        <taxon>Pteriomorphia</taxon>
        <taxon>Mytilida</taxon>
        <taxon>Mytiloidea</taxon>
        <taxon>Mytilidae</taxon>
        <taxon>Mytilinae</taxon>
        <taxon>Mytilus</taxon>
    </lineage>
</organism>
<dbReference type="OrthoDB" id="530923at2759"/>
<evidence type="ECO:0000313" key="2">
    <source>
        <dbReference type="EMBL" id="VDI68575.1"/>
    </source>
</evidence>
<keyword evidence="2" id="KW-0418">Kinase</keyword>
<dbReference type="PROSITE" id="PS50146">
    <property type="entry name" value="DAGK"/>
    <property type="match status" value="1"/>
</dbReference>
<dbReference type="InterPro" id="IPR017438">
    <property type="entry name" value="ATP-NAD_kinase_N"/>
</dbReference>